<comment type="caution">
    <text evidence="2">The sequence shown here is derived from an EMBL/GenBank/DDBJ whole genome shotgun (WGS) entry which is preliminary data.</text>
</comment>
<name>A0A0F9LMX2_9ZZZZ</name>
<gene>
    <name evidence="2" type="ORF">LCGC14_1257750</name>
</gene>
<sequence length="69" mass="7774">MQIGKNGLKFIRPKFWVLINSGVLMLSLYGALTELPKLLGIVSFVVFTLSVAVWAYILLTSIKFENSRK</sequence>
<feature type="transmembrane region" description="Helical" evidence="1">
    <location>
        <begin position="38"/>
        <end position="59"/>
    </location>
</feature>
<accession>A0A0F9LMX2</accession>
<keyword evidence="1" id="KW-1133">Transmembrane helix</keyword>
<feature type="transmembrane region" description="Helical" evidence="1">
    <location>
        <begin position="15"/>
        <end position="32"/>
    </location>
</feature>
<reference evidence="2" key="1">
    <citation type="journal article" date="2015" name="Nature">
        <title>Complex archaea that bridge the gap between prokaryotes and eukaryotes.</title>
        <authorList>
            <person name="Spang A."/>
            <person name="Saw J.H."/>
            <person name="Jorgensen S.L."/>
            <person name="Zaremba-Niedzwiedzka K."/>
            <person name="Martijn J."/>
            <person name="Lind A.E."/>
            <person name="van Eijk R."/>
            <person name="Schleper C."/>
            <person name="Guy L."/>
            <person name="Ettema T.J."/>
        </authorList>
    </citation>
    <scope>NUCLEOTIDE SEQUENCE</scope>
</reference>
<evidence type="ECO:0000256" key="1">
    <source>
        <dbReference type="SAM" id="Phobius"/>
    </source>
</evidence>
<dbReference type="AlphaFoldDB" id="A0A0F9LMX2"/>
<dbReference type="EMBL" id="LAZR01006946">
    <property type="protein sequence ID" value="KKM88541.1"/>
    <property type="molecule type" value="Genomic_DNA"/>
</dbReference>
<keyword evidence="1" id="KW-0472">Membrane</keyword>
<organism evidence="2">
    <name type="scientific">marine sediment metagenome</name>
    <dbReference type="NCBI Taxonomy" id="412755"/>
    <lineage>
        <taxon>unclassified sequences</taxon>
        <taxon>metagenomes</taxon>
        <taxon>ecological metagenomes</taxon>
    </lineage>
</organism>
<proteinExistence type="predicted"/>
<evidence type="ECO:0000313" key="2">
    <source>
        <dbReference type="EMBL" id="KKM88541.1"/>
    </source>
</evidence>
<keyword evidence="1" id="KW-0812">Transmembrane</keyword>
<protein>
    <submittedName>
        <fullName evidence="2">Uncharacterized protein</fullName>
    </submittedName>
</protein>